<keyword evidence="5 7" id="KW-1133">Transmembrane helix</keyword>
<feature type="domain" description="Bacterial sugar transferase" evidence="8">
    <location>
        <begin position="286"/>
        <end position="470"/>
    </location>
</feature>
<name>A0A1H7NRA4_9SPHI</name>
<dbReference type="Pfam" id="PF02397">
    <property type="entry name" value="Bac_transf"/>
    <property type="match status" value="1"/>
</dbReference>
<evidence type="ECO:0000259" key="8">
    <source>
        <dbReference type="Pfam" id="PF02397"/>
    </source>
</evidence>
<dbReference type="PANTHER" id="PTHR30576:SF0">
    <property type="entry name" value="UNDECAPRENYL-PHOSPHATE N-ACETYLGALACTOSAMINYL 1-PHOSPHATE TRANSFERASE-RELATED"/>
    <property type="match status" value="1"/>
</dbReference>
<dbReference type="EMBL" id="FNZR01000004">
    <property type="protein sequence ID" value="SEL25854.1"/>
    <property type="molecule type" value="Genomic_DNA"/>
</dbReference>
<dbReference type="OrthoDB" id="9808602at2"/>
<comment type="subcellular location">
    <subcellularLocation>
        <location evidence="1">Membrane</location>
        <topology evidence="1">Multi-pass membrane protein</topology>
    </subcellularLocation>
</comment>
<dbReference type="AlphaFoldDB" id="A0A1H7NRA4"/>
<dbReference type="Proteomes" id="UP000198916">
    <property type="component" value="Unassembled WGS sequence"/>
</dbReference>
<dbReference type="NCBIfam" id="TIGR03025">
    <property type="entry name" value="EPS_sugtrans"/>
    <property type="match status" value="1"/>
</dbReference>
<evidence type="ECO:0000256" key="2">
    <source>
        <dbReference type="ARBA" id="ARBA00006464"/>
    </source>
</evidence>
<keyword evidence="10" id="KW-1185">Reference proteome</keyword>
<dbReference type="STRING" id="332977.SAMN05421740_10472"/>
<sequence length="477" mass="55624">MEPYYYHPQTRYTFFIKYGTIVSDVITLNGSFFAAVALANLFLGHRSVWSADTFPFYYQNLLLLNLAWLLMVLLFHAYSAHTLSTLPTIYRSTFRNYAGHFLFFNGVLFFSDQFHGYKQILLFFYLLLAVWLAVNRLVGTYFTLRLDRRFGMRERIAVIGRDNPMAQQLSAYFKAFRQDYELENLLVDDSLVIDAQGQLRVGLFGQHFQAAAVSGIREVYLPLKPEHFLQAEALTEVAEHHCVRLHLVPYVVPDQAIDYKLRYLDSVPVLSKPPEPMSEIHNRFKKRLFDLLFSTAVIVLVLSWLYPVLAILIKLQSKGPVLFTQQRSGRNNKPFWCYKFRSMQVNADSDQQQATPHDQRITPIGRFLRRTNLDELPQFINVFKGEMSVVGPRPHMLAHTAAYRELINKYMARHFVKPGITGWAQVNGYRGATHNPVLMERRVAHDRWYMQNWTAMLDIQIVFMTIINMFRGEENAY</sequence>
<evidence type="ECO:0000313" key="10">
    <source>
        <dbReference type="Proteomes" id="UP000198916"/>
    </source>
</evidence>
<evidence type="ECO:0000256" key="4">
    <source>
        <dbReference type="ARBA" id="ARBA00022692"/>
    </source>
</evidence>
<reference evidence="10" key="1">
    <citation type="submission" date="2016-10" db="EMBL/GenBank/DDBJ databases">
        <authorList>
            <person name="Varghese N."/>
            <person name="Submissions S."/>
        </authorList>
    </citation>
    <scope>NUCLEOTIDE SEQUENCE [LARGE SCALE GENOMIC DNA]</scope>
    <source>
        <strain evidence="10">Jip14</strain>
    </source>
</reference>
<evidence type="ECO:0000256" key="3">
    <source>
        <dbReference type="ARBA" id="ARBA00022679"/>
    </source>
</evidence>
<keyword evidence="4 7" id="KW-0812">Transmembrane</keyword>
<dbReference type="InterPro" id="IPR017475">
    <property type="entry name" value="EPS_sugar_tfrase"/>
</dbReference>
<dbReference type="RefSeq" id="WP_090605572.1">
    <property type="nucleotide sequence ID" value="NZ_FNZR01000004.1"/>
</dbReference>
<dbReference type="GO" id="GO:0016780">
    <property type="term" value="F:phosphotransferase activity, for other substituted phosphate groups"/>
    <property type="evidence" value="ECO:0007669"/>
    <property type="project" value="TreeGrafter"/>
</dbReference>
<dbReference type="PANTHER" id="PTHR30576">
    <property type="entry name" value="COLANIC BIOSYNTHESIS UDP-GLUCOSE LIPID CARRIER TRANSFERASE"/>
    <property type="match status" value="1"/>
</dbReference>
<feature type="transmembrane region" description="Helical" evidence="7">
    <location>
        <begin position="291"/>
        <end position="313"/>
    </location>
</feature>
<feature type="transmembrane region" description="Helical" evidence="7">
    <location>
        <begin position="97"/>
        <end position="114"/>
    </location>
</feature>
<dbReference type="InterPro" id="IPR003362">
    <property type="entry name" value="Bact_transf"/>
</dbReference>
<keyword evidence="6 7" id="KW-0472">Membrane</keyword>
<feature type="transmembrane region" description="Helical" evidence="7">
    <location>
        <begin position="120"/>
        <end position="144"/>
    </location>
</feature>
<protein>
    <submittedName>
        <fullName evidence="9">Putative colanic acid biosysnthesis UDP-glucose lipid carrier transferase</fullName>
    </submittedName>
</protein>
<feature type="transmembrane region" description="Helical" evidence="7">
    <location>
        <begin position="21"/>
        <end position="44"/>
    </location>
</feature>
<gene>
    <name evidence="9" type="ORF">SAMN05421740_10472</name>
</gene>
<dbReference type="GO" id="GO:0016020">
    <property type="term" value="C:membrane"/>
    <property type="evidence" value="ECO:0007669"/>
    <property type="project" value="UniProtKB-SubCell"/>
</dbReference>
<evidence type="ECO:0000256" key="7">
    <source>
        <dbReference type="SAM" id="Phobius"/>
    </source>
</evidence>
<proteinExistence type="inferred from homology"/>
<accession>A0A1H7NRA4</accession>
<evidence type="ECO:0000313" key="9">
    <source>
        <dbReference type="EMBL" id="SEL25854.1"/>
    </source>
</evidence>
<keyword evidence="3 9" id="KW-0808">Transferase</keyword>
<feature type="transmembrane region" description="Helical" evidence="7">
    <location>
        <begin position="56"/>
        <end position="76"/>
    </location>
</feature>
<organism evidence="9 10">
    <name type="scientific">Parapedobacter koreensis</name>
    <dbReference type="NCBI Taxonomy" id="332977"/>
    <lineage>
        <taxon>Bacteria</taxon>
        <taxon>Pseudomonadati</taxon>
        <taxon>Bacteroidota</taxon>
        <taxon>Sphingobacteriia</taxon>
        <taxon>Sphingobacteriales</taxon>
        <taxon>Sphingobacteriaceae</taxon>
        <taxon>Parapedobacter</taxon>
    </lineage>
</organism>
<evidence type="ECO:0000256" key="5">
    <source>
        <dbReference type="ARBA" id="ARBA00022989"/>
    </source>
</evidence>
<evidence type="ECO:0000256" key="1">
    <source>
        <dbReference type="ARBA" id="ARBA00004141"/>
    </source>
</evidence>
<comment type="similarity">
    <text evidence="2">Belongs to the bacterial sugar transferase family.</text>
</comment>
<evidence type="ECO:0000256" key="6">
    <source>
        <dbReference type="ARBA" id="ARBA00023136"/>
    </source>
</evidence>